<comment type="caution">
    <text evidence="1">The sequence shown here is derived from an EMBL/GenBank/DDBJ whole genome shotgun (WGS) entry which is preliminary data.</text>
</comment>
<organism evidence="1 2">
    <name type="scientific">Effrenium voratum</name>
    <dbReference type="NCBI Taxonomy" id="2562239"/>
    <lineage>
        <taxon>Eukaryota</taxon>
        <taxon>Sar</taxon>
        <taxon>Alveolata</taxon>
        <taxon>Dinophyceae</taxon>
        <taxon>Suessiales</taxon>
        <taxon>Symbiodiniaceae</taxon>
        <taxon>Effrenium</taxon>
    </lineage>
</organism>
<evidence type="ECO:0000313" key="1">
    <source>
        <dbReference type="EMBL" id="CAJ1378047.1"/>
    </source>
</evidence>
<gene>
    <name evidence="1" type="ORF">EVOR1521_LOCUS6699</name>
</gene>
<dbReference type="AlphaFoldDB" id="A0AA36MT61"/>
<accession>A0AA36MT61</accession>
<dbReference type="Proteomes" id="UP001178507">
    <property type="component" value="Unassembled WGS sequence"/>
</dbReference>
<name>A0AA36MT61_9DINO</name>
<dbReference type="EMBL" id="CAUJNA010000511">
    <property type="protein sequence ID" value="CAJ1378047.1"/>
    <property type="molecule type" value="Genomic_DNA"/>
</dbReference>
<evidence type="ECO:0000313" key="2">
    <source>
        <dbReference type="Proteomes" id="UP001178507"/>
    </source>
</evidence>
<protein>
    <submittedName>
        <fullName evidence="1">Uncharacterized protein</fullName>
    </submittedName>
</protein>
<keyword evidence="2" id="KW-1185">Reference proteome</keyword>
<proteinExistence type="predicted"/>
<sequence length="280" mass="31859">MAVNSDERMDKMMQMMQAMMTQVDSLVEKQDSLVEKQDSLQKQVESIQKDINTFVTPLYRVHPVPEDVVSQLTDKTFHETAKKYYGGANSCVILGQLFSPKKSRNYASRWFPAVAEHIVPKAQWTVAENWGFHTTDAKNALLLLKDVELKYQAGRLTLIPAEVQPGRDELILVVEISEALKDTVIKYVDRQCSKFAPVKGKEKGRGELKELKFRDLHGQQISVRPPPHMRALFLKAEMAHRQHQELTNPSRIVDRYTQRCPSMTGDLIQRLLASNSVGPA</sequence>
<reference evidence="1" key="1">
    <citation type="submission" date="2023-08" db="EMBL/GenBank/DDBJ databases">
        <authorList>
            <person name="Chen Y."/>
            <person name="Shah S."/>
            <person name="Dougan E. K."/>
            <person name="Thang M."/>
            <person name="Chan C."/>
        </authorList>
    </citation>
    <scope>NUCLEOTIDE SEQUENCE</scope>
</reference>